<dbReference type="PANTHER" id="PTHR13182">
    <property type="entry name" value="ZINC FINGER PROTEIN 622"/>
    <property type="match status" value="1"/>
</dbReference>
<protein>
    <submittedName>
        <fullName evidence="3">Cytoplasmic 60S subunit biogenesis factor REI1</fullName>
    </submittedName>
</protein>
<reference evidence="3" key="2">
    <citation type="submission" date="2019-07" db="EMBL/GenBank/DDBJ databases">
        <authorList>
            <person name="Yang Y."/>
            <person name="Bocs S."/>
            <person name="Baudouin L."/>
        </authorList>
    </citation>
    <scope>NUCLEOTIDE SEQUENCE</scope>
    <source>
        <tissue evidence="3">Spear leaf of Hainan Tall coconut</tissue>
    </source>
</reference>
<accession>A0A8K0IQY3</accession>
<dbReference type="InterPro" id="IPR041661">
    <property type="entry name" value="ZN622/Rei1/Reh1_Znf-C2H2"/>
</dbReference>
<reference evidence="3" key="1">
    <citation type="journal article" date="2017" name="Gigascience">
        <title>The genome draft of coconut (Cocos nucifera).</title>
        <authorList>
            <person name="Xiao Y."/>
            <person name="Xu P."/>
            <person name="Fan H."/>
            <person name="Baudouin L."/>
            <person name="Xia W."/>
            <person name="Bocs S."/>
            <person name="Xu J."/>
            <person name="Li Q."/>
            <person name="Guo A."/>
            <person name="Zhou L."/>
            <person name="Li J."/>
            <person name="Wu Y."/>
            <person name="Ma Z."/>
            <person name="Armero A."/>
            <person name="Issali A.E."/>
            <person name="Liu N."/>
            <person name="Peng M."/>
            <person name="Yang Y."/>
        </authorList>
    </citation>
    <scope>NUCLEOTIDE SEQUENCE</scope>
    <source>
        <tissue evidence="3">Spear leaf of Hainan Tall coconut</tissue>
    </source>
</reference>
<dbReference type="GO" id="GO:0030687">
    <property type="term" value="C:preribosome, large subunit precursor"/>
    <property type="evidence" value="ECO:0007669"/>
    <property type="project" value="TreeGrafter"/>
</dbReference>
<dbReference type="GO" id="GO:0042273">
    <property type="term" value="P:ribosomal large subunit biogenesis"/>
    <property type="evidence" value="ECO:0007669"/>
    <property type="project" value="TreeGrafter"/>
</dbReference>
<feature type="compositionally biased region" description="Low complexity" evidence="1">
    <location>
        <begin position="122"/>
        <end position="135"/>
    </location>
</feature>
<comment type="caution">
    <text evidence="3">The sequence shown here is derived from an EMBL/GenBank/DDBJ whole genome shotgun (WGS) entry which is preliminary data.</text>
</comment>
<feature type="domain" description="C2H2-type" evidence="2">
    <location>
        <begin position="6"/>
        <end position="28"/>
    </location>
</feature>
<dbReference type="InterPro" id="IPR013087">
    <property type="entry name" value="Znf_C2H2_type"/>
</dbReference>
<dbReference type="InterPro" id="IPR040025">
    <property type="entry name" value="Znf622/Rei1/Reh1"/>
</dbReference>
<dbReference type="Pfam" id="PF12756">
    <property type="entry name" value="zf-C2H2_2"/>
    <property type="match status" value="1"/>
</dbReference>
<dbReference type="InterPro" id="IPR036236">
    <property type="entry name" value="Znf_C2H2_sf"/>
</dbReference>
<sequence length="436" mass="49141">MPVLTCNACNKEFQDEAEQKLHCRSQWHRFNLKRQAVGFPGMTEALFQSRRSELAEKRNKSSATTMPLPYGRALCGKECGSSKASSHAQHLKSRAHSMRTSQESDPAVARISTVEPITGCTSNKSMSSSQSSAVGEESEDDWVLVDPDEELKLVSESLTNLHVNEESSSPADQSDGVDKVEDLDPACCFMCDQKHHDIKSCMVHMHERHGFFIPDVEYLKDPKGLLIYVGLKVKRDFMCLYCNERCRPFQSLEAVRKHMMAKGHCKLRYGDGGDDDDGDLEDFYDYSSRIISKPCAFLTVVEWFCGVSFDSYLDADGKHLVAASDMANNVQLGTGGYELTITRRTDHGLLVRTLGCRELLRYYRQKPRPSPARDIAQVASLASRDRSLRLATVQSKERIVTMKFLRKMNRNGVEAMRSKIGMKSNVIRNLPKNVPY</sequence>
<gene>
    <name evidence="3" type="ORF">COCNU_11G012820</name>
</gene>
<evidence type="ECO:0000259" key="2">
    <source>
        <dbReference type="PROSITE" id="PS00028"/>
    </source>
</evidence>
<organism evidence="3 4">
    <name type="scientific">Cocos nucifera</name>
    <name type="common">Coconut palm</name>
    <dbReference type="NCBI Taxonomy" id="13894"/>
    <lineage>
        <taxon>Eukaryota</taxon>
        <taxon>Viridiplantae</taxon>
        <taxon>Streptophyta</taxon>
        <taxon>Embryophyta</taxon>
        <taxon>Tracheophyta</taxon>
        <taxon>Spermatophyta</taxon>
        <taxon>Magnoliopsida</taxon>
        <taxon>Liliopsida</taxon>
        <taxon>Arecaceae</taxon>
        <taxon>Arecoideae</taxon>
        <taxon>Cocoseae</taxon>
        <taxon>Attaleinae</taxon>
        <taxon>Cocos</taxon>
    </lineage>
</organism>
<evidence type="ECO:0000256" key="1">
    <source>
        <dbReference type="SAM" id="MobiDB-lite"/>
    </source>
</evidence>
<keyword evidence="4" id="KW-1185">Reference proteome</keyword>
<dbReference type="OrthoDB" id="19329at2759"/>
<name>A0A8K0IQY3_COCNU</name>
<dbReference type="Proteomes" id="UP000797356">
    <property type="component" value="Chromosome 11"/>
</dbReference>
<dbReference type="AlphaFoldDB" id="A0A8K0IQY3"/>
<evidence type="ECO:0000313" key="4">
    <source>
        <dbReference type="Proteomes" id="UP000797356"/>
    </source>
</evidence>
<dbReference type="SUPFAM" id="SSF57667">
    <property type="entry name" value="beta-beta-alpha zinc fingers"/>
    <property type="match status" value="1"/>
</dbReference>
<dbReference type="PANTHER" id="PTHR13182:SF8">
    <property type="entry name" value="CYTOPLASMIC 60S SUBUNIT BIOGENESIS FACTOR ZNF622"/>
    <property type="match status" value="1"/>
</dbReference>
<evidence type="ECO:0000313" key="3">
    <source>
        <dbReference type="EMBL" id="KAG1364455.1"/>
    </source>
</evidence>
<dbReference type="EMBL" id="CM017882">
    <property type="protein sequence ID" value="KAG1364455.1"/>
    <property type="molecule type" value="Genomic_DNA"/>
</dbReference>
<feature type="region of interest" description="Disordered" evidence="1">
    <location>
        <begin position="85"/>
        <end position="141"/>
    </location>
</feature>
<dbReference type="PROSITE" id="PS00028">
    <property type="entry name" value="ZINC_FINGER_C2H2_1"/>
    <property type="match status" value="1"/>
</dbReference>
<proteinExistence type="predicted"/>